<comment type="caution">
    <text evidence="7">The sequence shown here is derived from an EMBL/GenBank/DDBJ whole genome shotgun (WGS) entry which is preliminary data.</text>
</comment>
<evidence type="ECO:0000256" key="4">
    <source>
        <dbReference type="ARBA" id="ARBA00023004"/>
    </source>
</evidence>
<dbReference type="AlphaFoldDB" id="A0A370TKC5"/>
<dbReference type="PANTHER" id="PTHR24305">
    <property type="entry name" value="CYTOCHROME P450"/>
    <property type="match status" value="1"/>
</dbReference>
<dbReference type="SUPFAM" id="SSF48264">
    <property type="entry name" value="Cytochrome P450"/>
    <property type="match status" value="1"/>
</dbReference>
<protein>
    <recommendedName>
        <fullName evidence="9">Cytochrome P450</fullName>
    </recommendedName>
</protein>
<keyword evidence="4 5" id="KW-0408">Iron</keyword>
<dbReference type="GO" id="GO:0004497">
    <property type="term" value="F:monooxygenase activity"/>
    <property type="evidence" value="ECO:0007669"/>
    <property type="project" value="UniProtKB-KW"/>
</dbReference>
<evidence type="ECO:0000313" key="8">
    <source>
        <dbReference type="Proteomes" id="UP000254866"/>
    </source>
</evidence>
<evidence type="ECO:0008006" key="9">
    <source>
        <dbReference type="Google" id="ProtNLM"/>
    </source>
</evidence>
<organism evidence="7 8">
    <name type="scientific">Venustampulla echinocandica</name>
    <dbReference type="NCBI Taxonomy" id="2656787"/>
    <lineage>
        <taxon>Eukaryota</taxon>
        <taxon>Fungi</taxon>
        <taxon>Dikarya</taxon>
        <taxon>Ascomycota</taxon>
        <taxon>Pezizomycotina</taxon>
        <taxon>Leotiomycetes</taxon>
        <taxon>Helotiales</taxon>
        <taxon>Pleuroascaceae</taxon>
        <taxon>Venustampulla</taxon>
    </lineage>
</organism>
<evidence type="ECO:0000256" key="2">
    <source>
        <dbReference type="ARBA" id="ARBA00010617"/>
    </source>
</evidence>
<dbReference type="PRINTS" id="PR00385">
    <property type="entry name" value="P450"/>
</dbReference>
<feature type="binding site" description="axial binding residue" evidence="5">
    <location>
        <position position="507"/>
    </location>
    <ligand>
        <name>heme</name>
        <dbReference type="ChEBI" id="CHEBI:30413"/>
    </ligand>
    <ligandPart>
        <name>Fe</name>
        <dbReference type="ChEBI" id="CHEBI:18248"/>
    </ligandPart>
</feature>
<gene>
    <name evidence="7" type="ORF">BP5553_06586</name>
</gene>
<keyword evidence="5 6" id="KW-0349">Heme</keyword>
<accession>A0A370TKC5</accession>
<dbReference type="GeneID" id="43599435"/>
<dbReference type="EMBL" id="NPIC01000005">
    <property type="protein sequence ID" value="RDL35974.1"/>
    <property type="molecule type" value="Genomic_DNA"/>
</dbReference>
<evidence type="ECO:0000256" key="3">
    <source>
        <dbReference type="ARBA" id="ARBA00022723"/>
    </source>
</evidence>
<comment type="similarity">
    <text evidence="2 6">Belongs to the cytochrome P450 family.</text>
</comment>
<sequence>MAGILLAGAPILVLLFVARTLWQYVAAFRKAAKLEKVTPIPVVRSYIPPQTPILQLLEPYFSPWMLSLPYMLRHWYEYCGHTAAWSHKGRLPREELGSDVYWVVGLEGRRLYVQDPEVIYEITHRWRDFPKPKGYYSDLRLFGENVVTVEGSEWQYHRRIITASFTEPTMNLVFVEAQRQMASLIDKIGGRQFTPASVMSKLSTHMIAGSGFGQYMDWSGTDLPSSGSKGLQAHERGKPTTLASVVEAFGEHLLPMIVFPAWLLKSLPSPTMNMVGNSKENFETLVRAMIQKIRDASQKEKDASPNAARKSDLLSNLVNAPSSVSGGTFSEQDIIGNVFALSFAAEETTSSALQTGLILLAIHTDIQGALQAEVDAICANKAAGELMDYKTDWPKMRNLMAFMLEAQRTHPSFPALPKEATTDQQITYRGHDIDIPAGTIILYDMVAPHYDPRLWGPDASAFRPSRWLMPSGYEAPPKSVNHCRDQRDMLCPPRGAFVAFSEGYRNCLGKKFAQVGFCTLFATLLRTHSVELVPHGDVADESEANWERTKGEAARRIENKTLVISMRISKDVMVRFVRRGTERFPPRAAKV</sequence>
<reference evidence="7 8" key="1">
    <citation type="journal article" date="2018" name="IMA Fungus">
        <title>IMA Genome-F 9: Draft genome sequence of Annulohypoxylon stygium, Aspergillus mulundensis, Berkeleyomyces basicola (syn. Thielaviopsis basicola), Ceratocystis smalleyi, two Cercospora beticola strains, Coleophoma cylindrospora, Fusarium fracticaudum, Phialophora cf. hyalina, and Morchella septimelata.</title>
        <authorList>
            <person name="Wingfield B.D."/>
            <person name="Bills G.F."/>
            <person name="Dong Y."/>
            <person name="Huang W."/>
            <person name="Nel W.J."/>
            <person name="Swalarsk-Parry B.S."/>
            <person name="Vaghefi N."/>
            <person name="Wilken P.M."/>
            <person name="An Z."/>
            <person name="de Beer Z.W."/>
            <person name="De Vos L."/>
            <person name="Chen L."/>
            <person name="Duong T.A."/>
            <person name="Gao Y."/>
            <person name="Hammerbacher A."/>
            <person name="Kikkert J.R."/>
            <person name="Li Y."/>
            <person name="Li H."/>
            <person name="Li K."/>
            <person name="Li Q."/>
            <person name="Liu X."/>
            <person name="Ma X."/>
            <person name="Naidoo K."/>
            <person name="Pethybridge S.J."/>
            <person name="Sun J."/>
            <person name="Steenkamp E.T."/>
            <person name="van der Nest M.A."/>
            <person name="van Wyk S."/>
            <person name="Wingfield M.J."/>
            <person name="Xiong C."/>
            <person name="Yue Q."/>
            <person name="Zhang X."/>
        </authorList>
    </citation>
    <scope>NUCLEOTIDE SEQUENCE [LARGE SCALE GENOMIC DNA]</scope>
    <source>
        <strain evidence="7 8">BP 5553</strain>
    </source>
</reference>
<keyword evidence="6" id="KW-0560">Oxidoreductase</keyword>
<dbReference type="STRING" id="2656787.A0A370TKC5"/>
<dbReference type="PANTHER" id="PTHR24305:SF166">
    <property type="entry name" value="CYTOCHROME P450 12A4, MITOCHONDRIAL-RELATED"/>
    <property type="match status" value="1"/>
</dbReference>
<dbReference type="Proteomes" id="UP000254866">
    <property type="component" value="Unassembled WGS sequence"/>
</dbReference>
<dbReference type="InterPro" id="IPR001128">
    <property type="entry name" value="Cyt_P450"/>
</dbReference>
<name>A0A370TKC5_9HELO</name>
<dbReference type="RefSeq" id="XP_031868630.1">
    <property type="nucleotide sequence ID" value="XM_032015209.1"/>
</dbReference>
<keyword evidence="8" id="KW-1185">Reference proteome</keyword>
<dbReference type="InterPro" id="IPR050121">
    <property type="entry name" value="Cytochrome_P450_monoxygenase"/>
</dbReference>
<dbReference type="Pfam" id="PF00067">
    <property type="entry name" value="p450"/>
    <property type="match status" value="1"/>
</dbReference>
<dbReference type="GO" id="GO:0016705">
    <property type="term" value="F:oxidoreductase activity, acting on paired donors, with incorporation or reduction of molecular oxygen"/>
    <property type="evidence" value="ECO:0007669"/>
    <property type="project" value="InterPro"/>
</dbReference>
<dbReference type="OrthoDB" id="1470350at2759"/>
<dbReference type="GO" id="GO:0005506">
    <property type="term" value="F:iron ion binding"/>
    <property type="evidence" value="ECO:0007669"/>
    <property type="project" value="InterPro"/>
</dbReference>
<dbReference type="PRINTS" id="PR00463">
    <property type="entry name" value="EP450I"/>
</dbReference>
<proteinExistence type="inferred from homology"/>
<keyword evidence="6" id="KW-0503">Monooxygenase</keyword>
<dbReference type="PROSITE" id="PS00086">
    <property type="entry name" value="CYTOCHROME_P450"/>
    <property type="match status" value="1"/>
</dbReference>
<evidence type="ECO:0000256" key="6">
    <source>
        <dbReference type="RuleBase" id="RU000461"/>
    </source>
</evidence>
<comment type="cofactor">
    <cofactor evidence="1 5">
        <name>heme</name>
        <dbReference type="ChEBI" id="CHEBI:30413"/>
    </cofactor>
</comment>
<dbReference type="InterPro" id="IPR036396">
    <property type="entry name" value="Cyt_P450_sf"/>
</dbReference>
<dbReference type="InterPro" id="IPR017972">
    <property type="entry name" value="Cyt_P450_CS"/>
</dbReference>
<dbReference type="GO" id="GO:0020037">
    <property type="term" value="F:heme binding"/>
    <property type="evidence" value="ECO:0007669"/>
    <property type="project" value="InterPro"/>
</dbReference>
<keyword evidence="3 5" id="KW-0479">Metal-binding</keyword>
<evidence type="ECO:0000256" key="1">
    <source>
        <dbReference type="ARBA" id="ARBA00001971"/>
    </source>
</evidence>
<evidence type="ECO:0000313" key="7">
    <source>
        <dbReference type="EMBL" id="RDL35974.1"/>
    </source>
</evidence>
<evidence type="ECO:0000256" key="5">
    <source>
        <dbReference type="PIRSR" id="PIRSR602401-1"/>
    </source>
</evidence>
<dbReference type="InterPro" id="IPR002401">
    <property type="entry name" value="Cyt_P450_E_grp-I"/>
</dbReference>
<dbReference type="Gene3D" id="1.10.630.10">
    <property type="entry name" value="Cytochrome P450"/>
    <property type="match status" value="1"/>
</dbReference>